<protein>
    <submittedName>
        <fullName evidence="1">DUF2313 domain-containing protein</fullName>
    </submittedName>
</protein>
<dbReference type="AlphaFoldDB" id="A0AAE3QIR0"/>
<reference evidence="1" key="1">
    <citation type="submission" date="2022-03" db="EMBL/GenBank/DDBJ databases">
        <title>Fererhizobium litorale gen. nov., sp. nov., isolated from sandy sediments of the Sea of Japan seashore.</title>
        <authorList>
            <person name="Romanenko L."/>
            <person name="Kurilenko V."/>
            <person name="Otstavnykh N."/>
            <person name="Svetashev V."/>
            <person name="Tekutyeva L."/>
            <person name="Isaeva M."/>
            <person name="Mikhailov V."/>
        </authorList>
    </citation>
    <scope>NUCLEOTIDE SEQUENCE</scope>
    <source>
        <strain evidence="1">KMM 9576</strain>
    </source>
</reference>
<dbReference type="Proteomes" id="UP001161580">
    <property type="component" value="Unassembled WGS sequence"/>
</dbReference>
<dbReference type="EMBL" id="JALDYZ010000016">
    <property type="protein sequence ID" value="MDI7924608.1"/>
    <property type="molecule type" value="Genomic_DNA"/>
</dbReference>
<sequence>MARDPAFNTITRTPRAIAGGTALQAPADALANPTGDDLITAAMTLWPQGSAWGSPDGQAASLSSLLARFTRVLLDPFVWLYGRAFQLAREASLQGVNELLPDWEAEYGLPEPCFAGSEQTTAQRLTALSRKVRADAVNHPEEFVRLALDYGFEIEIEEPAIFECGFSEVGGYHALGHSSEETFWIVRVKDVGLSYFEAGAGECGVDPLFSFGEAEQLICLLRQMAPAWTLPVLASWINYGALSDGAGNAISDGFGHPILVPLNT</sequence>
<organism evidence="1 2">
    <name type="scientific">Ferirhizobium litorale</name>
    <dbReference type="NCBI Taxonomy" id="2927786"/>
    <lineage>
        <taxon>Bacteria</taxon>
        <taxon>Pseudomonadati</taxon>
        <taxon>Pseudomonadota</taxon>
        <taxon>Alphaproteobacteria</taxon>
        <taxon>Hyphomicrobiales</taxon>
        <taxon>Rhizobiaceae</taxon>
        <taxon>Ferirhizobium</taxon>
    </lineage>
</organism>
<name>A0AAE3QIR0_9HYPH</name>
<keyword evidence="2" id="KW-1185">Reference proteome</keyword>
<evidence type="ECO:0000313" key="1">
    <source>
        <dbReference type="EMBL" id="MDI7924608.1"/>
    </source>
</evidence>
<accession>A0AAE3QIR0</accession>
<dbReference type="RefSeq" id="WP_311794678.1">
    <property type="nucleotide sequence ID" value="NZ_JALDYZ010000016.1"/>
</dbReference>
<evidence type="ECO:0000313" key="2">
    <source>
        <dbReference type="Proteomes" id="UP001161580"/>
    </source>
</evidence>
<gene>
    <name evidence="1" type="ORF">MRS75_21320</name>
</gene>
<proteinExistence type="predicted"/>
<comment type="caution">
    <text evidence="1">The sequence shown here is derived from an EMBL/GenBank/DDBJ whole genome shotgun (WGS) entry which is preliminary data.</text>
</comment>